<keyword evidence="1 3" id="KW-0732">Signal</keyword>
<keyword evidence="6" id="KW-1185">Reference proteome</keyword>
<organism evidence="5 6">
    <name type="scientific">Streptomyces populi</name>
    <dbReference type="NCBI Taxonomy" id="2058924"/>
    <lineage>
        <taxon>Bacteria</taxon>
        <taxon>Bacillati</taxon>
        <taxon>Actinomycetota</taxon>
        <taxon>Actinomycetes</taxon>
        <taxon>Kitasatosporales</taxon>
        <taxon>Streptomycetaceae</taxon>
        <taxon>Streptomyces</taxon>
    </lineage>
</organism>
<feature type="chain" id="PRO_5014134916" evidence="3">
    <location>
        <begin position="29"/>
        <end position="312"/>
    </location>
</feature>
<evidence type="ECO:0000256" key="3">
    <source>
        <dbReference type="SAM" id="SignalP"/>
    </source>
</evidence>
<dbReference type="AlphaFoldDB" id="A0A2I0SJW3"/>
<dbReference type="EMBL" id="PJOS01000055">
    <property type="protein sequence ID" value="PKT70218.1"/>
    <property type="molecule type" value="Genomic_DNA"/>
</dbReference>
<feature type="region of interest" description="Disordered" evidence="2">
    <location>
        <begin position="34"/>
        <end position="55"/>
    </location>
</feature>
<evidence type="ECO:0000256" key="2">
    <source>
        <dbReference type="SAM" id="MobiDB-lite"/>
    </source>
</evidence>
<evidence type="ECO:0000313" key="6">
    <source>
        <dbReference type="Proteomes" id="UP000236178"/>
    </source>
</evidence>
<evidence type="ECO:0000313" key="5">
    <source>
        <dbReference type="EMBL" id="PKT70218.1"/>
    </source>
</evidence>
<dbReference type="Pfam" id="PF00497">
    <property type="entry name" value="SBP_bac_3"/>
    <property type="match status" value="1"/>
</dbReference>
<accession>A0A2I0SJW3</accession>
<sequence>MTARARRGSAAMKHLAALGAMTVAGALALTGCGDDSPEKASPSASGTGKAPLYDELPESVRQAGVVKVGSDMLYPPMEFVRNGRPTGVDPDLAATLGKELGVKFQFGNNAFDTLLTGLRAKHYDVVMSAMTDTKDRQQGLDPSSGEKIGEDVDFVDYFRAGASIMVKKGNPEGIKTLADLCGKKAAVQSGSTAYDLLQSQKCDEPIDIEIFDTHDEAQARLKSGAVVADVADYPVVAYAVKTSGGGKDFETVGEQLDAGPYGIAVLSSNTRLRDAIRAALDAAIRDGSYGKVLDKWNVSDGAVDNATINSGT</sequence>
<dbReference type="PROSITE" id="PS51257">
    <property type="entry name" value="PROKAR_LIPOPROTEIN"/>
    <property type="match status" value="1"/>
</dbReference>
<dbReference type="OrthoDB" id="4633994at2"/>
<dbReference type="PANTHER" id="PTHR35936">
    <property type="entry name" value="MEMBRANE-BOUND LYTIC MUREIN TRANSGLYCOSYLASE F"/>
    <property type="match status" value="1"/>
</dbReference>
<feature type="domain" description="Solute-binding protein family 3/N-terminal" evidence="4">
    <location>
        <begin position="65"/>
        <end position="300"/>
    </location>
</feature>
<evidence type="ECO:0000256" key="1">
    <source>
        <dbReference type="ARBA" id="ARBA00022729"/>
    </source>
</evidence>
<comment type="caution">
    <text evidence="5">The sequence shown here is derived from an EMBL/GenBank/DDBJ whole genome shotgun (WGS) entry which is preliminary data.</text>
</comment>
<gene>
    <name evidence="5" type="ORF">CW362_25390</name>
</gene>
<dbReference type="SUPFAM" id="SSF53850">
    <property type="entry name" value="Periplasmic binding protein-like II"/>
    <property type="match status" value="1"/>
</dbReference>
<dbReference type="InterPro" id="IPR001638">
    <property type="entry name" value="Solute-binding_3/MltF_N"/>
</dbReference>
<dbReference type="Gene3D" id="3.40.190.10">
    <property type="entry name" value="Periplasmic binding protein-like II"/>
    <property type="match status" value="2"/>
</dbReference>
<name>A0A2I0SJW3_9ACTN</name>
<dbReference type="Proteomes" id="UP000236178">
    <property type="component" value="Unassembled WGS sequence"/>
</dbReference>
<dbReference type="SMART" id="SM00062">
    <property type="entry name" value="PBPb"/>
    <property type="match status" value="1"/>
</dbReference>
<feature type="signal peptide" evidence="3">
    <location>
        <begin position="1"/>
        <end position="28"/>
    </location>
</feature>
<evidence type="ECO:0000259" key="4">
    <source>
        <dbReference type="SMART" id="SM00062"/>
    </source>
</evidence>
<dbReference type="RefSeq" id="WP_103551853.1">
    <property type="nucleotide sequence ID" value="NZ_KZ626894.1"/>
</dbReference>
<protein>
    <submittedName>
        <fullName evidence="5">AtrA protein</fullName>
    </submittedName>
</protein>
<reference evidence="5 6" key="1">
    <citation type="submission" date="2017-12" db="EMBL/GenBank/DDBJ databases">
        <title>Streptomyces populusis sp. nov., a novel endophytic actinobacterium isolated from stems of Populus adenopoda Maxim.</title>
        <authorList>
            <person name="Wang Z."/>
        </authorList>
    </citation>
    <scope>NUCLEOTIDE SEQUENCE [LARGE SCALE GENOMIC DNA]</scope>
    <source>
        <strain evidence="5 6">A249</strain>
    </source>
</reference>
<dbReference type="CDD" id="cd01004">
    <property type="entry name" value="PBP2_MidA_like"/>
    <property type="match status" value="1"/>
</dbReference>
<dbReference type="PANTHER" id="PTHR35936:SF17">
    <property type="entry name" value="ARGININE-BINDING EXTRACELLULAR PROTEIN ARTP"/>
    <property type="match status" value="1"/>
</dbReference>
<proteinExistence type="predicted"/>